<name>A0A9W6QZA0_9PSEU</name>
<reference evidence="1" key="1">
    <citation type="submission" date="2023-03" db="EMBL/GenBank/DDBJ databases">
        <title>Amycolatopsis taiwanensis NBRC 103393.</title>
        <authorList>
            <person name="Ichikawa N."/>
            <person name="Sato H."/>
            <person name="Tonouchi N."/>
        </authorList>
    </citation>
    <scope>NUCLEOTIDE SEQUENCE</scope>
    <source>
        <strain evidence="1">NBRC 103393</strain>
    </source>
</reference>
<dbReference type="AlphaFoldDB" id="A0A9W6QZA0"/>
<dbReference type="Proteomes" id="UP001165136">
    <property type="component" value="Unassembled WGS sequence"/>
</dbReference>
<proteinExistence type="predicted"/>
<protein>
    <submittedName>
        <fullName evidence="1">Uncharacterized protein</fullName>
    </submittedName>
</protein>
<organism evidence="1 2">
    <name type="scientific">Amycolatopsis taiwanensis</name>
    <dbReference type="NCBI Taxonomy" id="342230"/>
    <lineage>
        <taxon>Bacteria</taxon>
        <taxon>Bacillati</taxon>
        <taxon>Actinomycetota</taxon>
        <taxon>Actinomycetes</taxon>
        <taxon>Pseudonocardiales</taxon>
        <taxon>Pseudonocardiaceae</taxon>
        <taxon>Amycolatopsis</taxon>
    </lineage>
</organism>
<dbReference type="EMBL" id="BSTI01000004">
    <property type="protein sequence ID" value="GLY65338.1"/>
    <property type="molecule type" value="Genomic_DNA"/>
</dbReference>
<evidence type="ECO:0000313" key="2">
    <source>
        <dbReference type="Proteomes" id="UP001165136"/>
    </source>
</evidence>
<keyword evidence="2" id="KW-1185">Reference proteome</keyword>
<sequence length="86" mass="9233">MHHPPLIPAQAGWPSGGPSRFNIVLRDLVATTSHRSPLHALVDRELSLRPGGDGFKVHSALNPRARIVNFIQRQSALDEAAPTGPG</sequence>
<accession>A0A9W6QZA0</accession>
<gene>
    <name evidence="1" type="ORF">Atai01_19570</name>
</gene>
<comment type="caution">
    <text evidence="1">The sequence shown here is derived from an EMBL/GenBank/DDBJ whole genome shotgun (WGS) entry which is preliminary data.</text>
</comment>
<evidence type="ECO:0000313" key="1">
    <source>
        <dbReference type="EMBL" id="GLY65338.1"/>
    </source>
</evidence>